<evidence type="ECO:0000256" key="3">
    <source>
        <dbReference type="ARBA" id="ARBA00022722"/>
    </source>
</evidence>
<feature type="domain" description="PIN" evidence="9">
    <location>
        <begin position="5"/>
        <end position="129"/>
    </location>
</feature>
<comment type="cofactor">
    <cofactor evidence="1 8">
        <name>Mg(2+)</name>
        <dbReference type="ChEBI" id="CHEBI:18420"/>
    </cofactor>
</comment>
<keyword evidence="13" id="KW-1185">Reference proteome</keyword>
<feature type="binding site" evidence="8">
    <location>
        <position position="103"/>
    </location>
    <ligand>
        <name>Mg(2+)</name>
        <dbReference type="ChEBI" id="CHEBI:18420"/>
    </ligand>
</feature>
<dbReference type="GO" id="GO:0016787">
    <property type="term" value="F:hydrolase activity"/>
    <property type="evidence" value="ECO:0007669"/>
    <property type="project" value="UniProtKB-KW"/>
</dbReference>
<dbReference type="InterPro" id="IPR050556">
    <property type="entry name" value="Type_II_TA_system_RNase"/>
</dbReference>
<evidence type="ECO:0000256" key="2">
    <source>
        <dbReference type="ARBA" id="ARBA00022649"/>
    </source>
</evidence>
<dbReference type="GO" id="GO:0000287">
    <property type="term" value="F:magnesium ion binding"/>
    <property type="evidence" value="ECO:0007669"/>
    <property type="project" value="UniProtKB-UniRule"/>
</dbReference>
<keyword evidence="8" id="KW-0800">Toxin</keyword>
<keyword evidence="2 8" id="KW-1277">Toxin-antitoxin system</keyword>
<keyword evidence="5 8" id="KW-0378">Hydrolase</keyword>
<comment type="caution">
    <text evidence="10">The sequence shown here is derived from an EMBL/GenBank/DDBJ whole genome shotgun (WGS) entry which is preliminary data.</text>
</comment>
<evidence type="ECO:0000256" key="8">
    <source>
        <dbReference type="HAMAP-Rule" id="MF_00265"/>
    </source>
</evidence>
<dbReference type="GO" id="GO:0090729">
    <property type="term" value="F:toxin activity"/>
    <property type="evidence" value="ECO:0007669"/>
    <property type="project" value="UniProtKB-KW"/>
</dbReference>
<dbReference type="RefSeq" id="WP_021330075.1">
    <property type="nucleotide sequence ID" value="NZ_AUZJ01000020.1"/>
</dbReference>
<dbReference type="HAMAP" id="MF_00265">
    <property type="entry name" value="VapC_Nob1"/>
    <property type="match status" value="1"/>
</dbReference>
<proteinExistence type="inferred from homology"/>
<evidence type="ECO:0000256" key="7">
    <source>
        <dbReference type="ARBA" id="ARBA00038093"/>
    </source>
</evidence>
<evidence type="ECO:0000256" key="6">
    <source>
        <dbReference type="ARBA" id="ARBA00022842"/>
    </source>
</evidence>
<evidence type="ECO:0000256" key="5">
    <source>
        <dbReference type="ARBA" id="ARBA00022801"/>
    </source>
</evidence>
<dbReference type="InterPro" id="IPR022907">
    <property type="entry name" value="VapC_family"/>
</dbReference>
<dbReference type="PANTHER" id="PTHR33653">
    <property type="entry name" value="RIBONUCLEASE VAPC2"/>
    <property type="match status" value="1"/>
</dbReference>
<dbReference type="InterPro" id="IPR029060">
    <property type="entry name" value="PIN-like_dom_sf"/>
</dbReference>
<dbReference type="Proteomes" id="UP000016412">
    <property type="component" value="Unassembled WGS sequence"/>
</dbReference>
<dbReference type="Proteomes" id="UP000016646">
    <property type="component" value="Unassembled WGS sequence"/>
</dbReference>
<dbReference type="AlphaFoldDB" id="U2MX74"/>
<evidence type="ECO:0000259" key="9">
    <source>
        <dbReference type="Pfam" id="PF01850"/>
    </source>
</evidence>
<dbReference type="Pfam" id="PF01850">
    <property type="entry name" value="PIN"/>
    <property type="match status" value="1"/>
</dbReference>
<evidence type="ECO:0000313" key="10">
    <source>
        <dbReference type="EMBL" id="ERF61014.1"/>
    </source>
</evidence>
<evidence type="ECO:0000313" key="12">
    <source>
        <dbReference type="Proteomes" id="UP000016412"/>
    </source>
</evidence>
<evidence type="ECO:0000256" key="1">
    <source>
        <dbReference type="ARBA" id="ARBA00001946"/>
    </source>
</evidence>
<dbReference type="eggNOG" id="COG1487">
    <property type="taxonomic scope" value="Bacteria"/>
</dbReference>
<gene>
    <name evidence="8" type="primary">vapC</name>
    <name evidence="11" type="ORF">HMPREF0860_1913</name>
    <name evidence="10" type="ORF">HMPREF1325_1220</name>
</gene>
<dbReference type="EMBL" id="AVQI01000030">
    <property type="protein sequence ID" value="ERK03814.1"/>
    <property type="molecule type" value="Genomic_DNA"/>
</dbReference>
<dbReference type="GO" id="GO:0004540">
    <property type="term" value="F:RNA nuclease activity"/>
    <property type="evidence" value="ECO:0007669"/>
    <property type="project" value="InterPro"/>
</dbReference>
<protein>
    <recommendedName>
        <fullName evidence="8">Ribonuclease VapC</fullName>
        <shortName evidence="8">RNase VapC</shortName>
        <ecNumber evidence="8">3.1.-.-</ecNumber>
    </recommendedName>
    <alternativeName>
        <fullName evidence="8">Toxin VapC</fullName>
    </alternativeName>
</protein>
<evidence type="ECO:0000256" key="4">
    <source>
        <dbReference type="ARBA" id="ARBA00022723"/>
    </source>
</evidence>
<dbReference type="EMBL" id="AUZJ01000020">
    <property type="protein sequence ID" value="ERF61014.1"/>
    <property type="molecule type" value="Genomic_DNA"/>
</dbReference>
<name>U2MX74_TRESO</name>
<accession>U2MX74</accession>
<comment type="function">
    <text evidence="8">Toxic component of a toxin-antitoxin (TA) system. An RNase.</text>
</comment>
<keyword evidence="6 8" id="KW-0460">Magnesium</keyword>
<dbReference type="CDD" id="cd18747">
    <property type="entry name" value="PIN_VapC4-5_FitB-like"/>
    <property type="match status" value="1"/>
</dbReference>
<organism evidence="10 12">
    <name type="scientific">Treponema socranskii subsp. socranskii VPI DR56BR1116 = ATCC 35536</name>
    <dbReference type="NCBI Taxonomy" id="1125725"/>
    <lineage>
        <taxon>Bacteria</taxon>
        <taxon>Pseudomonadati</taxon>
        <taxon>Spirochaetota</taxon>
        <taxon>Spirochaetia</taxon>
        <taxon>Spirochaetales</taxon>
        <taxon>Treponemataceae</taxon>
        <taxon>Treponema</taxon>
    </lineage>
</organism>
<dbReference type="InterPro" id="IPR002716">
    <property type="entry name" value="PIN_dom"/>
</dbReference>
<dbReference type="SUPFAM" id="SSF88723">
    <property type="entry name" value="PIN domain-like"/>
    <property type="match status" value="1"/>
</dbReference>
<dbReference type="OrthoDB" id="9815354at2"/>
<keyword evidence="4 8" id="KW-0479">Metal-binding</keyword>
<dbReference type="PATRIC" id="fig|1125725.3.peg.994"/>
<feature type="binding site" evidence="8">
    <location>
        <position position="8"/>
    </location>
    <ligand>
        <name>Mg(2+)</name>
        <dbReference type="ChEBI" id="CHEBI:18420"/>
    </ligand>
</feature>
<dbReference type="EC" id="3.1.-.-" evidence="8"/>
<keyword evidence="3 8" id="KW-0540">Nuclease</keyword>
<comment type="similarity">
    <text evidence="7 8">Belongs to the PINc/VapC protein family.</text>
</comment>
<evidence type="ECO:0000313" key="13">
    <source>
        <dbReference type="Proteomes" id="UP000016646"/>
    </source>
</evidence>
<dbReference type="STRING" id="1125725.HMPREF1325_1220"/>
<dbReference type="PANTHER" id="PTHR33653:SF1">
    <property type="entry name" value="RIBONUCLEASE VAPC2"/>
    <property type="match status" value="1"/>
</dbReference>
<reference evidence="12 13" key="1">
    <citation type="submission" date="2013-08" db="EMBL/GenBank/DDBJ databases">
        <authorList>
            <person name="Durkin A.S."/>
            <person name="Haft D.R."/>
            <person name="McCorrison J."/>
            <person name="Torralba M."/>
            <person name="Gillis M."/>
            <person name="Haft D.H."/>
            <person name="Methe B."/>
            <person name="Sutton G."/>
            <person name="Nelson K.E."/>
        </authorList>
    </citation>
    <scope>NUCLEOTIDE SEQUENCE [LARGE SCALE GENOMIC DNA]</scope>
    <source>
        <strain evidence="11 13">ATCC 35536</strain>
        <strain evidence="10 12">VPI DR56BR1116</strain>
    </source>
</reference>
<sequence>MKAIYLLDTNVISEFAKKIPNEHVLERYYANETRCAIPAVVWQELIYGLEKMPEGKGRCIVADAIENLRSNMDIIPYDAFAAGICGELLARCDAAGTPSSYADTQIAAIAVANNMILVTHNERDFAALCKISMLKIEDWAR</sequence>
<evidence type="ECO:0000313" key="11">
    <source>
        <dbReference type="EMBL" id="ERK03814.1"/>
    </source>
</evidence>
<dbReference type="Gene3D" id="3.40.50.1010">
    <property type="entry name" value="5'-nuclease"/>
    <property type="match status" value="1"/>
</dbReference>